<dbReference type="AlphaFoldDB" id="A0A1G6IHM1"/>
<gene>
    <name evidence="1" type="ORF">SAMN05216337_1001149</name>
</gene>
<protein>
    <submittedName>
        <fullName evidence="1">Uncharacterized protein</fullName>
    </submittedName>
</protein>
<reference evidence="1 2" key="1">
    <citation type="submission" date="2016-10" db="EMBL/GenBank/DDBJ databases">
        <authorList>
            <person name="de Groot N.N."/>
        </authorList>
    </citation>
    <scope>NUCLEOTIDE SEQUENCE [LARGE SCALE GENOMIC DNA]</scope>
    <source>
        <strain evidence="1 2">R5</strain>
    </source>
</reference>
<evidence type="ECO:0000313" key="2">
    <source>
        <dbReference type="Proteomes" id="UP000199245"/>
    </source>
</evidence>
<sequence>MKITVTADDGSTAFEYDTTMGSNCLCPGLAERPPVLRVLAEATSFLDDSSTVTSIRGDISAVIGRIEHELGAHPAFTWAQTKLSNAASHLESYVAGKWEEPAQDLARRVTVDVRGIIKEIRD</sequence>
<name>A0A1G6IHM1_9BRAD</name>
<dbReference type="RefSeq" id="WP_092077559.1">
    <property type="nucleotide sequence ID" value="NZ_FMZW01000001.1"/>
</dbReference>
<proteinExistence type="predicted"/>
<dbReference type="EMBL" id="FMZW01000001">
    <property type="protein sequence ID" value="SDC05893.1"/>
    <property type="molecule type" value="Genomic_DNA"/>
</dbReference>
<organism evidence="1 2">
    <name type="scientific">Bradyrhizobium brasilense</name>
    <dbReference type="NCBI Taxonomy" id="1419277"/>
    <lineage>
        <taxon>Bacteria</taxon>
        <taxon>Pseudomonadati</taxon>
        <taxon>Pseudomonadota</taxon>
        <taxon>Alphaproteobacteria</taxon>
        <taxon>Hyphomicrobiales</taxon>
        <taxon>Nitrobacteraceae</taxon>
        <taxon>Bradyrhizobium</taxon>
    </lineage>
</organism>
<evidence type="ECO:0000313" key="1">
    <source>
        <dbReference type="EMBL" id="SDC05893.1"/>
    </source>
</evidence>
<accession>A0A1G6IHM1</accession>
<dbReference type="Proteomes" id="UP000199245">
    <property type="component" value="Unassembled WGS sequence"/>
</dbReference>